<dbReference type="GO" id="GO:0016787">
    <property type="term" value="F:hydrolase activity"/>
    <property type="evidence" value="ECO:0007669"/>
    <property type="project" value="UniProtKB-KW"/>
</dbReference>
<evidence type="ECO:0000256" key="4">
    <source>
        <dbReference type="ARBA" id="ARBA00022722"/>
    </source>
</evidence>
<evidence type="ECO:0000256" key="6">
    <source>
        <dbReference type="ARBA" id="ARBA00022801"/>
    </source>
</evidence>
<evidence type="ECO:0000313" key="9">
    <source>
        <dbReference type="Ensembl" id="ENSSAUP00010000311.1"/>
    </source>
</evidence>
<protein>
    <recommendedName>
        <fullName evidence="8">DDE Tnp4 domain-containing protein</fullName>
    </recommendedName>
</protein>
<comment type="subcellular location">
    <subcellularLocation>
        <location evidence="2">Nucleus</location>
    </subcellularLocation>
</comment>
<comment type="similarity">
    <text evidence="3">Belongs to the HARBI1 family.</text>
</comment>
<keyword evidence="5" id="KW-0479">Metal-binding</keyword>
<evidence type="ECO:0000256" key="1">
    <source>
        <dbReference type="ARBA" id="ARBA00001968"/>
    </source>
</evidence>
<dbReference type="InterPro" id="IPR045249">
    <property type="entry name" value="HARBI1-like"/>
</dbReference>
<evidence type="ECO:0000256" key="2">
    <source>
        <dbReference type="ARBA" id="ARBA00004123"/>
    </source>
</evidence>
<keyword evidence="6" id="KW-0378">Hydrolase</keyword>
<sequence length="330" mass="37251">MAYILLLQEIADRALRRDRMFRDHIDPFSESDEFLFGRFRLPRPVLIDLCNHLEPALRSHTLWSNPVPPHVPVLLTLGFLATGTFQRELGDRVDISQPSISRALPRVVDAINQLATQYIKFPYTAEDQVAVKRGFHNIAGLPNTIDPFTYLNRKQYHSINIQLICDSNNHLLNVVSRFPGGAHDSYIFQNSSMGTHLEQGAAGDAWLIGDRGYALRVRLYPALNDPHPDPDTTPQSRFNAALGKCRDRIEMTFWVIKCRFNCLRGLRVRPEGACGIITACVVLHNIAMMRTEQTPHVPLVAAADIIDPVTDHPTGAVIWQAITAQYFTHQ</sequence>
<dbReference type="Proteomes" id="UP000472265">
    <property type="component" value="Chromosome 4"/>
</dbReference>
<evidence type="ECO:0000256" key="5">
    <source>
        <dbReference type="ARBA" id="ARBA00022723"/>
    </source>
</evidence>
<dbReference type="Pfam" id="PF13359">
    <property type="entry name" value="DDE_Tnp_4"/>
    <property type="match status" value="1"/>
</dbReference>
<reference evidence="9" key="1">
    <citation type="submission" date="2021-04" db="EMBL/GenBank/DDBJ databases">
        <authorList>
            <consortium name="Wellcome Sanger Institute Data Sharing"/>
        </authorList>
    </citation>
    <scope>NUCLEOTIDE SEQUENCE [LARGE SCALE GENOMIC DNA]</scope>
</reference>
<organism evidence="9 10">
    <name type="scientific">Sparus aurata</name>
    <name type="common">Gilthead sea bream</name>
    <dbReference type="NCBI Taxonomy" id="8175"/>
    <lineage>
        <taxon>Eukaryota</taxon>
        <taxon>Metazoa</taxon>
        <taxon>Chordata</taxon>
        <taxon>Craniata</taxon>
        <taxon>Vertebrata</taxon>
        <taxon>Euteleostomi</taxon>
        <taxon>Actinopterygii</taxon>
        <taxon>Neopterygii</taxon>
        <taxon>Teleostei</taxon>
        <taxon>Neoteleostei</taxon>
        <taxon>Acanthomorphata</taxon>
        <taxon>Eupercaria</taxon>
        <taxon>Spariformes</taxon>
        <taxon>Sparidae</taxon>
        <taxon>Sparus</taxon>
    </lineage>
</organism>
<keyword evidence="10" id="KW-1185">Reference proteome</keyword>
<dbReference type="GO" id="GO:0046872">
    <property type="term" value="F:metal ion binding"/>
    <property type="evidence" value="ECO:0007669"/>
    <property type="project" value="UniProtKB-KW"/>
</dbReference>
<dbReference type="PANTHER" id="PTHR22930:SF85">
    <property type="entry name" value="GH03217P-RELATED"/>
    <property type="match status" value="1"/>
</dbReference>
<dbReference type="GO" id="GO:0005634">
    <property type="term" value="C:nucleus"/>
    <property type="evidence" value="ECO:0007669"/>
    <property type="project" value="UniProtKB-SubCell"/>
</dbReference>
<feature type="domain" description="DDE Tnp4" evidence="8">
    <location>
        <begin position="149"/>
        <end position="285"/>
    </location>
</feature>
<dbReference type="Ensembl" id="ENSSAUT00010000326.1">
    <property type="protein sequence ID" value="ENSSAUP00010000311.1"/>
    <property type="gene ID" value="ENSSAUG00010000169.1"/>
</dbReference>
<dbReference type="GO" id="GO:0004518">
    <property type="term" value="F:nuclease activity"/>
    <property type="evidence" value="ECO:0007669"/>
    <property type="project" value="UniProtKB-KW"/>
</dbReference>
<keyword evidence="7" id="KW-0539">Nucleus</keyword>
<dbReference type="OMA" id="CTHIVIK"/>
<dbReference type="InterPro" id="IPR027806">
    <property type="entry name" value="HARBI1_dom"/>
</dbReference>
<proteinExistence type="inferred from homology"/>
<keyword evidence="4" id="KW-0540">Nuclease</keyword>
<dbReference type="InParanoid" id="A0A671TGD0"/>
<name>A0A671TGD0_SPAAU</name>
<dbReference type="AlphaFoldDB" id="A0A671TGD0"/>
<accession>A0A671TGD0</accession>
<dbReference type="PANTHER" id="PTHR22930">
    <property type="match status" value="1"/>
</dbReference>
<reference evidence="9" key="3">
    <citation type="submission" date="2025-09" db="UniProtKB">
        <authorList>
            <consortium name="Ensembl"/>
        </authorList>
    </citation>
    <scope>IDENTIFICATION</scope>
</reference>
<comment type="cofactor">
    <cofactor evidence="1">
        <name>a divalent metal cation</name>
        <dbReference type="ChEBI" id="CHEBI:60240"/>
    </cofactor>
</comment>
<evidence type="ECO:0000259" key="8">
    <source>
        <dbReference type="Pfam" id="PF13359"/>
    </source>
</evidence>
<dbReference type="GeneTree" id="ENSGT00940000154348"/>
<evidence type="ECO:0000256" key="3">
    <source>
        <dbReference type="ARBA" id="ARBA00006958"/>
    </source>
</evidence>
<evidence type="ECO:0000256" key="7">
    <source>
        <dbReference type="ARBA" id="ARBA00023242"/>
    </source>
</evidence>
<reference evidence="9" key="2">
    <citation type="submission" date="2025-08" db="UniProtKB">
        <authorList>
            <consortium name="Ensembl"/>
        </authorList>
    </citation>
    <scope>IDENTIFICATION</scope>
</reference>
<evidence type="ECO:0000313" key="10">
    <source>
        <dbReference type="Proteomes" id="UP000472265"/>
    </source>
</evidence>